<feature type="non-terminal residue" evidence="2">
    <location>
        <position position="249"/>
    </location>
</feature>
<feature type="transmembrane region" description="Helical" evidence="1">
    <location>
        <begin position="45"/>
        <end position="66"/>
    </location>
</feature>
<evidence type="ECO:0008006" key="3">
    <source>
        <dbReference type="Google" id="ProtNLM"/>
    </source>
</evidence>
<dbReference type="EMBL" id="UINC01131180">
    <property type="protein sequence ID" value="SVD12729.1"/>
    <property type="molecule type" value="Genomic_DNA"/>
</dbReference>
<feature type="transmembrane region" description="Helical" evidence="1">
    <location>
        <begin position="15"/>
        <end position="33"/>
    </location>
</feature>
<protein>
    <recommendedName>
        <fullName evidence="3">MotA/TolQ/ExbB proton channel domain-containing protein</fullName>
    </recommendedName>
</protein>
<keyword evidence="1" id="KW-0472">Membrane</keyword>
<evidence type="ECO:0000313" key="2">
    <source>
        <dbReference type="EMBL" id="SVD12729.1"/>
    </source>
</evidence>
<reference evidence="2" key="1">
    <citation type="submission" date="2018-05" db="EMBL/GenBank/DDBJ databases">
        <authorList>
            <person name="Lanie J.A."/>
            <person name="Ng W.-L."/>
            <person name="Kazmierczak K.M."/>
            <person name="Andrzejewski T.M."/>
            <person name="Davidsen T.M."/>
            <person name="Wayne K.J."/>
            <person name="Tettelin H."/>
            <person name="Glass J.I."/>
            <person name="Rusch D."/>
            <person name="Podicherti R."/>
            <person name="Tsui H.-C.T."/>
            <person name="Winkler M.E."/>
        </authorList>
    </citation>
    <scope>NUCLEOTIDE SEQUENCE</scope>
</reference>
<keyword evidence="1" id="KW-0812">Transmembrane</keyword>
<feature type="transmembrane region" description="Helical" evidence="1">
    <location>
        <begin position="78"/>
        <end position="99"/>
    </location>
</feature>
<gene>
    <name evidence="2" type="ORF">METZ01_LOCUS365583</name>
</gene>
<accession>A0A382SS18</accession>
<name>A0A382SS18_9ZZZZ</name>
<keyword evidence="1" id="KW-1133">Transmembrane helix</keyword>
<sequence length="249" mass="27288">MENINLLLNPDTTTFLLSVFLCLIVSHGVYSLINRSKGNTANRADMALSLGILGTFLGIVAGLLGFDVKDIQGSIPQLLSGLQYAFITSIAGMSSSIIIKISAVKEKEENSTASPESIHTELSKINGTLKNNNELRTEESKELKDEFKKSISGDNDTSLVNQIKLMKSDLIGQLKENKDINESGFNNLELKFSELGESIAELSSEAMVEALQQAIVEFNKQLADQLGENFKELNAGVKNLLEWQIQYKG</sequence>
<dbReference type="AlphaFoldDB" id="A0A382SS18"/>
<evidence type="ECO:0000256" key="1">
    <source>
        <dbReference type="SAM" id="Phobius"/>
    </source>
</evidence>
<organism evidence="2">
    <name type="scientific">marine metagenome</name>
    <dbReference type="NCBI Taxonomy" id="408172"/>
    <lineage>
        <taxon>unclassified sequences</taxon>
        <taxon>metagenomes</taxon>
        <taxon>ecological metagenomes</taxon>
    </lineage>
</organism>
<proteinExistence type="predicted"/>